<keyword evidence="1" id="KW-0966">Cell projection</keyword>
<proteinExistence type="predicted"/>
<reference evidence="2" key="1">
    <citation type="journal article" date="2019" name="Int. J. Syst. Evol. Microbiol.">
        <title>The Global Catalogue of Microorganisms (GCM) 10K type strain sequencing project: providing services to taxonomists for standard genome sequencing and annotation.</title>
        <authorList>
            <consortium name="The Broad Institute Genomics Platform"/>
            <consortium name="The Broad Institute Genome Sequencing Center for Infectious Disease"/>
            <person name="Wu L."/>
            <person name="Ma J."/>
        </authorList>
    </citation>
    <scope>NUCLEOTIDE SEQUENCE [LARGE SCALE GENOMIC DNA]</scope>
    <source>
        <strain evidence="2">CCUG 37865</strain>
    </source>
</reference>
<dbReference type="InterPro" id="IPR022258">
    <property type="entry name" value="Flagellar_operon_YvyF"/>
</dbReference>
<sequence length="135" mass="15699">MAELANCIRCDKLFAKATKPICQDCSKEDEKKYQIVYNYLKIRTNRQATIPEIVEETGVEHDLILQFVKEKRLRPSQFPNLTYPCERCGKEIGAGKLCDDCVDTIQSDINHHNQVEDIKKRNDKDGKNITYFTRD</sequence>
<dbReference type="RefSeq" id="WP_390252015.1">
    <property type="nucleotide sequence ID" value="NZ_JBHSDT010000004.1"/>
</dbReference>
<dbReference type="EMBL" id="JBHSDT010000004">
    <property type="protein sequence ID" value="MFC4403526.1"/>
    <property type="molecule type" value="Genomic_DNA"/>
</dbReference>
<organism evidence="1 2">
    <name type="scientific">Gracilibacillus xinjiangensis</name>
    <dbReference type="NCBI Taxonomy" id="1193282"/>
    <lineage>
        <taxon>Bacteria</taxon>
        <taxon>Bacillati</taxon>
        <taxon>Bacillota</taxon>
        <taxon>Bacilli</taxon>
        <taxon>Bacillales</taxon>
        <taxon>Bacillaceae</taxon>
        <taxon>Gracilibacillus</taxon>
    </lineage>
</organism>
<accession>A0ABV8WYQ0</accession>
<dbReference type="NCBIfam" id="TIGR03826">
    <property type="entry name" value="YvyF"/>
    <property type="match status" value="1"/>
</dbReference>
<keyword evidence="1" id="KW-0282">Flagellum</keyword>
<evidence type="ECO:0000313" key="2">
    <source>
        <dbReference type="Proteomes" id="UP001595882"/>
    </source>
</evidence>
<keyword evidence="2" id="KW-1185">Reference proteome</keyword>
<dbReference type="Proteomes" id="UP001595882">
    <property type="component" value="Unassembled WGS sequence"/>
</dbReference>
<gene>
    <name evidence="1" type="ORF">ACFOY7_10585</name>
</gene>
<protein>
    <submittedName>
        <fullName evidence="1">TIGR03826 family flagellar region protein</fullName>
    </submittedName>
</protein>
<keyword evidence="1" id="KW-0969">Cilium</keyword>
<comment type="caution">
    <text evidence="1">The sequence shown here is derived from an EMBL/GenBank/DDBJ whole genome shotgun (WGS) entry which is preliminary data.</text>
</comment>
<name>A0ABV8WYQ0_9BACI</name>
<evidence type="ECO:0000313" key="1">
    <source>
        <dbReference type="EMBL" id="MFC4403526.1"/>
    </source>
</evidence>